<feature type="signal peptide" evidence="1">
    <location>
        <begin position="1"/>
        <end position="19"/>
    </location>
</feature>
<dbReference type="EMBL" id="LT629709">
    <property type="protein sequence ID" value="SDP14408.1"/>
    <property type="molecule type" value="Genomic_DNA"/>
</dbReference>
<gene>
    <name evidence="2" type="ORF">SAMN04490202_3037</name>
</gene>
<keyword evidence="1" id="KW-0732">Signal</keyword>
<sequence length="55" mass="6163">MKKLIVIILLISLFGCANAELFPGWGRGYTHGLAYTCQINPYDPDCLQPPPVYHN</sequence>
<dbReference type="PROSITE" id="PS51257">
    <property type="entry name" value="PROKAR_LIPOPROTEIN"/>
    <property type="match status" value="1"/>
</dbReference>
<dbReference type="Proteomes" id="UP000198549">
    <property type="component" value="Chromosome I"/>
</dbReference>
<accession>A0A1H0QCK0</accession>
<evidence type="ECO:0000256" key="1">
    <source>
        <dbReference type="SAM" id="SignalP"/>
    </source>
</evidence>
<proteinExistence type="predicted"/>
<feature type="chain" id="PRO_5009250938" description="Lipoprotein" evidence="1">
    <location>
        <begin position="20"/>
        <end position="55"/>
    </location>
</feature>
<reference evidence="2 3" key="1">
    <citation type="submission" date="2016-10" db="EMBL/GenBank/DDBJ databases">
        <authorList>
            <person name="de Groot N.N."/>
        </authorList>
    </citation>
    <scope>NUCLEOTIDE SEQUENCE [LARGE SCALE GENOMIC DNA]</scope>
    <source>
        <strain evidence="2 3">BS3776</strain>
    </source>
</reference>
<evidence type="ECO:0008006" key="4">
    <source>
        <dbReference type="Google" id="ProtNLM"/>
    </source>
</evidence>
<organism evidence="2 3">
    <name type="scientific">Pseudomonas reinekei</name>
    <dbReference type="NCBI Taxonomy" id="395598"/>
    <lineage>
        <taxon>Bacteria</taxon>
        <taxon>Pseudomonadati</taxon>
        <taxon>Pseudomonadota</taxon>
        <taxon>Gammaproteobacteria</taxon>
        <taxon>Pseudomonadales</taxon>
        <taxon>Pseudomonadaceae</taxon>
        <taxon>Pseudomonas</taxon>
    </lineage>
</organism>
<protein>
    <recommendedName>
        <fullName evidence="4">Lipoprotein</fullName>
    </recommendedName>
</protein>
<name>A0A1H0QCK0_PSERE</name>
<dbReference type="AlphaFoldDB" id="A0A1H0QCK0"/>
<evidence type="ECO:0000313" key="2">
    <source>
        <dbReference type="EMBL" id="SDP14408.1"/>
    </source>
</evidence>
<evidence type="ECO:0000313" key="3">
    <source>
        <dbReference type="Proteomes" id="UP000198549"/>
    </source>
</evidence>